<evidence type="ECO:0008006" key="6">
    <source>
        <dbReference type="Google" id="ProtNLM"/>
    </source>
</evidence>
<accession>A0A117RBL9</accession>
<feature type="transmembrane region" description="Helical" evidence="2">
    <location>
        <begin position="412"/>
        <end position="434"/>
    </location>
</feature>
<comment type="caution">
    <text evidence="4">The sequence shown here is derived from an EMBL/GenBank/DDBJ whole genome shotgun (WGS) entry which is preliminary data.</text>
</comment>
<gene>
    <name evidence="4" type="ORF">AQJ64_21800</name>
</gene>
<keyword evidence="2" id="KW-0472">Membrane</keyword>
<reference evidence="4 5" key="1">
    <citation type="submission" date="2015-10" db="EMBL/GenBank/DDBJ databases">
        <title>Draft genome sequence of Streptomyces griseoruber DSM 40281, type strain for the species Streptomyces griseoruber.</title>
        <authorList>
            <person name="Ruckert C."/>
            <person name="Winkler A."/>
            <person name="Kalinowski J."/>
            <person name="Kampfer P."/>
            <person name="Glaeser S."/>
        </authorList>
    </citation>
    <scope>NUCLEOTIDE SEQUENCE [LARGE SCALE GENOMIC DNA]</scope>
    <source>
        <strain evidence="4 5">DSM 40281</strain>
    </source>
</reference>
<dbReference type="Proteomes" id="UP000052982">
    <property type="component" value="Unassembled WGS sequence"/>
</dbReference>
<keyword evidence="2" id="KW-0812">Transmembrane</keyword>
<evidence type="ECO:0000256" key="1">
    <source>
        <dbReference type="SAM" id="MobiDB-lite"/>
    </source>
</evidence>
<evidence type="ECO:0000256" key="3">
    <source>
        <dbReference type="SAM" id="SignalP"/>
    </source>
</evidence>
<protein>
    <recommendedName>
        <fullName evidence="6">Aromatic ring-opening dioxygenase LigA</fullName>
    </recommendedName>
</protein>
<keyword evidence="3" id="KW-0732">Signal</keyword>
<organism evidence="4 5">
    <name type="scientific">Streptomyces griseoruber</name>
    <dbReference type="NCBI Taxonomy" id="1943"/>
    <lineage>
        <taxon>Bacteria</taxon>
        <taxon>Bacillati</taxon>
        <taxon>Actinomycetota</taxon>
        <taxon>Actinomycetes</taxon>
        <taxon>Kitasatosporales</taxon>
        <taxon>Streptomycetaceae</taxon>
        <taxon>Streptomyces</taxon>
    </lineage>
</organism>
<keyword evidence="2" id="KW-1133">Transmembrane helix</keyword>
<proteinExistence type="predicted"/>
<evidence type="ECO:0000313" key="5">
    <source>
        <dbReference type="Proteomes" id="UP000052982"/>
    </source>
</evidence>
<dbReference type="AlphaFoldDB" id="A0A117RBL9"/>
<feature type="signal peptide" evidence="3">
    <location>
        <begin position="1"/>
        <end position="32"/>
    </location>
</feature>
<dbReference type="STRING" id="1943.AQJ64_21800"/>
<feature type="region of interest" description="Disordered" evidence="1">
    <location>
        <begin position="188"/>
        <end position="214"/>
    </location>
</feature>
<keyword evidence="5" id="KW-1185">Reference proteome</keyword>
<feature type="chain" id="PRO_5039033718" description="Aromatic ring-opening dioxygenase LigA" evidence="3">
    <location>
        <begin position="33"/>
        <end position="452"/>
    </location>
</feature>
<dbReference type="RefSeq" id="WP_059202886.1">
    <property type="nucleotide sequence ID" value="NZ_KQ948770.1"/>
</dbReference>
<sequence length="452" mass="46010">MARRTGGTGRAVVVLRAVVLGVLLGSAVPAPAAVAAPDVPSYVFADDVREARAATGASEAVRLESGATYKSTLEGGSKAYYRLELDAESTTYVAVTAIPRPGSTPAVGDGITVSVQDADSGSCSFESATIGAARSPQPVTAWGAREIRPGKGLCQRAGTYYVVVERSDTGTGETAADPWDLELAPVTEPALAGPGDTSTPRAWDSATPAPPPGEPVVRPGGAGFTAATAVGQGVWRDEVVPGETVFYRVPVDWGQQLYAEADLAGGTSSSASGTGAGTGTGYVVDALELTLYNPVRAKVVARGTGYGGSQKSAALDPVPPVRYANRYAPTDPQNSLRFAGSYYLVVHLSTQVAEQFGDGPYEVTLRVRLGGTPEPGPGYLGRPVPSGVFGTDPGTGRSGGSAGAGDDPVMRAVAAAGIGTGSALLLFLGGWTLIARRRASAQIRVSAQNPTV</sequence>
<name>A0A117RBL9_9ACTN</name>
<dbReference type="OrthoDB" id="4333421at2"/>
<evidence type="ECO:0000256" key="2">
    <source>
        <dbReference type="SAM" id="Phobius"/>
    </source>
</evidence>
<dbReference type="EMBL" id="LMWW01000034">
    <property type="protein sequence ID" value="KUN81826.1"/>
    <property type="molecule type" value="Genomic_DNA"/>
</dbReference>
<evidence type="ECO:0000313" key="4">
    <source>
        <dbReference type="EMBL" id="KUN81826.1"/>
    </source>
</evidence>